<name>A0A1W1XBK7_9BACT</name>
<dbReference type="RefSeq" id="WP_084056882.1">
    <property type="nucleotide sequence ID" value="NZ_FWXF01000004.1"/>
</dbReference>
<reference evidence="1 2" key="1">
    <citation type="submission" date="2017-04" db="EMBL/GenBank/DDBJ databases">
        <authorList>
            <person name="Afonso C.L."/>
            <person name="Miller P.J."/>
            <person name="Scott M.A."/>
            <person name="Spackman E."/>
            <person name="Goraichik I."/>
            <person name="Dimitrov K.M."/>
            <person name="Suarez D.L."/>
            <person name="Swayne D.E."/>
        </authorList>
    </citation>
    <scope>NUCLEOTIDE SEQUENCE [LARGE SCALE GENOMIC DNA]</scope>
    <source>
        <strain evidence="1 2">DSM 13146</strain>
    </source>
</reference>
<proteinExistence type="predicted"/>
<dbReference type="AlphaFoldDB" id="A0A1W1XBK7"/>
<accession>A0A1W1XBK7</accession>
<dbReference type="OrthoDB" id="5497069at2"/>
<dbReference type="EMBL" id="FWXF01000004">
    <property type="protein sequence ID" value="SMC21068.1"/>
    <property type="molecule type" value="Genomic_DNA"/>
</dbReference>
<evidence type="ECO:0000313" key="1">
    <source>
        <dbReference type="EMBL" id="SMC21068.1"/>
    </source>
</evidence>
<dbReference type="Proteomes" id="UP000192783">
    <property type="component" value="Unassembled WGS sequence"/>
</dbReference>
<gene>
    <name evidence="1" type="ORF">SAMN02746041_01119</name>
</gene>
<organism evidence="1 2">
    <name type="scientific">Desulfacinum hydrothermale DSM 13146</name>
    <dbReference type="NCBI Taxonomy" id="1121390"/>
    <lineage>
        <taxon>Bacteria</taxon>
        <taxon>Pseudomonadati</taxon>
        <taxon>Thermodesulfobacteriota</taxon>
        <taxon>Syntrophobacteria</taxon>
        <taxon>Syntrophobacterales</taxon>
        <taxon>Syntrophobacteraceae</taxon>
        <taxon>Desulfacinum</taxon>
    </lineage>
</organism>
<sequence>MDPRWDETLRDQALRLSRRKALTGPELHRELKALWGEAARSSTAPSEPTSRAGLGLLVCRWPPGHPLSPCPSFLFFSGILPEGPRPWRALFNSRKTKATPRKAPWLQALRRVLTHHEHRPGTWLASLGTATYDLVTCWALARKRPCLVLVPPHRSQSFQRAFRAHGLERPAPTLLCCLPGRSLCPPAQAMQCRDRLLAALADRWILLEIRRAGTLERTLRQELAQRPRPVELWMPPQEDAASGGGLALQREFSAWVRPHFQPAPAQRRKASKKRSPPVLGARPKVVPAWTQYLYHYTRSRPGPWPGQGLCQWARDLLEDAPWADHTSLDTLLRILTEGRLRKSAHLIRGGYPVVSWTAVPPEQLAHISRWHPGLIRWTFEPYGVAVRRRALKALGARPVIYAPSPCYERLREDDRFRFQVHDPPKRTWKLEREWRLPGDLDLHALSADDWFAFVPTKDDADRLRRHLKHPVTILALSGA</sequence>
<dbReference type="STRING" id="1121390.SAMN02746041_01119"/>
<protein>
    <submittedName>
        <fullName evidence="1">Uncharacterized protein</fullName>
    </submittedName>
</protein>
<evidence type="ECO:0000313" key="2">
    <source>
        <dbReference type="Proteomes" id="UP000192783"/>
    </source>
</evidence>
<keyword evidence="2" id="KW-1185">Reference proteome</keyword>